<protein>
    <submittedName>
        <fullName evidence="1">Uncharacterized protein</fullName>
    </submittedName>
</protein>
<proteinExistence type="predicted"/>
<dbReference type="EMBL" id="MU277199">
    <property type="protein sequence ID" value="KAI0064209.1"/>
    <property type="molecule type" value="Genomic_DNA"/>
</dbReference>
<dbReference type="Proteomes" id="UP000814140">
    <property type="component" value="Unassembled WGS sequence"/>
</dbReference>
<name>A0ACB8T5T0_9AGAM</name>
<sequence length="169" mass="18930">MILARRSALAPTPLRPLYNTIATFAFTGTHQHSCCACILPLQDASPNFRRGRKGVGVLDHDQMRPQGHTRRKPQHLTCIWVFSCTLSLNLEIGVIDLPQRPYRRGDRGGQFRVTGFLVNSQRRESRMRTIQEQCKPGLCERNLMPASASLVITSILVSGFRSAVRTKGS</sequence>
<organism evidence="1 2">
    <name type="scientific">Artomyces pyxidatus</name>
    <dbReference type="NCBI Taxonomy" id="48021"/>
    <lineage>
        <taxon>Eukaryota</taxon>
        <taxon>Fungi</taxon>
        <taxon>Dikarya</taxon>
        <taxon>Basidiomycota</taxon>
        <taxon>Agaricomycotina</taxon>
        <taxon>Agaricomycetes</taxon>
        <taxon>Russulales</taxon>
        <taxon>Auriscalpiaceae</taxon>
        <taxon>Artomyces</taxon>
    </lineage>
</organism>
<reference evidence="1" key="2">
    <citation type="journal article" date="2022" name="New Phytol.">
        <title>Evolutionary transition to the ectomycorrhizal habit in the genomes of a hyperdiverse lineage of mushroom-forming fungi.</title>
        <authorList>
            <person name="Looney B."/>
            <person name="Miyauchi S."/>
            <person name="Morin E."/>
            <person name="Drula E."/>
            <person name="Courty P.E."/>
            <person name="Kohler A."/>
            <person name="Kuo A."/>
            <person name="LaButti K."/>
            <person name="Pangilinan J."/>
            <person name="Lipzen A."/>
            <person name="Riley R."/>
            <person name="Andreopoulos W."/>
            <person name="He G."/>
            <person name="Johnson J."/>
            <person name="Nolan M."/>
            <person name="Tritt A."/>
            <person name="Barry K.W."/>
            <person name="Grigoriev I.V."/>
            <person name="Nagy L.G."/>
            <person name="Hibbett D."/>
            <person name="Henrissat B."/>
            <person name="Matheny P.B."/>
            <person name="Labbe J."/>
            <person name="Martin F.M."/>
        </authorList>
    </citation>
    <scope>NUCLEOTIDE SEQUENCE</scope>
    <source>
        <strain evidence="1">HHB10654</strain>
    </source>
</reference>
<gene>
    <name evidence="1" type="ORF">BV25DRAFT_294080</name>
</gene>
<accession>A0ACB8T5T0</accession>
<evidence type="ECO:0000313" key="2">
    <source>
        <dbReference type="Proteomes" id="UP000814140"/>
    </source>
</evidence>
<comment type="caution">
    <text evidence="1">The sequence shown here is derived from an EMBL/GenBank/DDBJ whole genome shotgun (WGS) entry which is preliminary data.</text>
</comment>
<keyword evidence="2" id="KW-1185">Reference proteome</keyword>
<evidence type="ECO:0000313" key="1">
    <source>
        <dbReference type="EMBL" id="KAI0064209.1"/>
    </source>
</evidence>
<reference evidence="1" key="1">
    <citation type="submission" date="2021-03" db="EMBL/GenBank/DDBJ databases">
        <authorList>
            <consortium name="DOE Joint Genome Institute"/>
            <person name="Ahrendt S."/>
            <person name="Looney B.P."/>
            <person name="Miyauchi S."/>
            <person name="Morin E."/>
            <person name="Drula E."/>
            <person name="Courty P.E."/>
            <person name="Chicoki N."/>
            <person name="Fauchery L."/>
            <person name="Kohler A."/>
            <person name="Kuo A."/>
            <person name="Labutti K."/>
            <person name="Pangilinan J."/>
            <person name="Lipzen A."/>
            <person name="Riley R."/>
            <person name="Andreopoulos W."/>
            <person name="He G."/>
            <person name="Johnson J."/>
            <person name="Barry K.W."/>
            <person name="Grigoriev I.V."/>
            <person name="Nagy L."/>
            <person name="Hibbett D."/>
            <person name="Henrissat B."/>
            <person name="Matheny P.B."/>
            <person name="Labbe J."/>
            <person name="Martin F."/>
        </authorList>
    </citation>
    <scope>NUCLEOTIDE SEQUENCE</scope>
    <source>
        <strain evidence="1">HHB10654</strain>
    </source>
</reference>